<evidence type="ECO:0000256" key="1">
    <source>
        <dbReference type="PIRSR" id="PIRSR017388-1"/>
    </source>
</evidence>
<dbReference type="Pfam" id="PF12146">
    <property type="entry name" value="Hydrolase_4"/>
    <property type="match status" value="1"/>
</dbReference>
<keyword evidence="4" id="KW-0378">Hydrolase</keyword>
<reference evidence="4 6" key="1">
    <citation type="submission" date="2007-08" db="EMBL/GenBank/DDBJ databases">
        <title>Draft genome sequence of Clostridium leptum (DSM 753).</title>
        <authorList>
            <person name="Sudarsanam P."/>
            <person name="Ley R."/>
            <person name="Guruge J."/>
            <person name="Turnbaugh P.J."/>
            <person name="Mahowald M."/>
            <person name="Liep D."/>
            <person name="Gordon J."/>
        </authorList>
    </citation>
    <scope>NUCLEOTIDE SEQUENCE [LARGE SCALE GENOMIC DNA]</scope>
    <source>
        <strain evidence="4 6">DSM 753</strain>
    </source>
</reference>
<feature type="active site" description="Nucleophile" evidence="1">
    <location>
        <position position="115"/>
    </location>
</feature>
<feature type="domain" description="Serine aminopeptidase S33" evidence="3">
    <location>
        <begin position="41"/>
        <end position="245"/>
    </location>
</feature>
<dbReference type="ESTHER" id="9clot-a7vvn3">
    <property type="family name" value="CarbLipBact_2"/>
</dbReference>
<reference evidence="5 7" key="3">
    <citation type="submission" date="2017-07" db="EMBL/GenBank/DDBJ databases">
        <title>Prevalence of linear plasmids in Cutibacterium (Propionibacterium) acnes isolates obtained from prostatic tissue.</title>
        <authorList>
            <person name="Davidsson S."/>
            <person name="Carlsson J."/>
            <person name="Molling P."/>
            <person name="Andren O."/>
            <person name="Andersson S.-O."/>
            <person name="Brzuszkiewicz E."/>
            <person name="Poehlein A."/>
            <person name="Al-Zeer M."/>
            <person name="Brinkmann V."/>
            <person name="Scavenius C."/>
            <person name="Nazipi S."/>
            <person name="Soderquist B."/>
            <person name="Bruggemann H."/>
        </authorList>
    </citation>
    <scope>NUCLEOTIDE SEQUENCE [LARGE SCALE GENOMIC DNA]</scope>
    <source>
        <strain evidence="5 7">DSM 753</strain>
    </source>
</reference>
<dbReference type="EC" id="3.1.1.23" evidence="4"/>
<gene>
    <name evidence="5" type="ORF">CH238_11370</name>
    <name evidence="4" type="ORF">CLOLEP_02645</name>
</gene>
<dbReference type="eggNOG" id="COG1647">
    <property type="taxonomic scope" value="Bacteria"/>
</dbReference>
<evidence type="ECO:0000313" key="7">
    <source>
        <dbReference type="Proteomes" id="UP000220611"/>
    </source>
</evidence>
<evidence type="ECO:0000313" key="5">
    <source>
        <dbReference type="EMBL" id="PEQ23973.1"/>
    </source>
</evidence>
<dbReference type="HOGENOM" id="CLU_076594_0_0_9"/>
<name>A7VVN3_9FIRM</name>
<dbReference type="OrthoDB" id="9786110at2"/>
<dbReference type="AlphaFoldDB" id="A7VVN3"/>
<evidence type="ECO:0000313" key="6">
    <source>
        <dbReference type="Proteomes" id="UP000003490"/>
    </source>
</evidence>
<dbReference type="GO" id="GO:0047372">
    <property type="term" value="F:monoacylglycerol lipase activity"/>
    <property type="evidence" value="ECO:0007669"/>
    <property type="project" value="UniProtKB-EC"/>
</dbReference>
<dbReference type="Proteomes" id="UP000220611">
    <property type="component" value="Unassembled WGS sequence"/>
</dbReference>
<dbReference type="InterPro" id="IPR051044">
    <property type="entry name" value="MAG_DAG_Lipase"/>
</dbReference>
<dbReference type="InterPro" id="IPR029058">
    <property type="entry name" value="AB_hydrolase_fold"/>
</dbReference>
<organism evidence="4 6">
    <name type="scientific">[Clostridium] leptum DSM 753</name>
    <dbReference type="NCBI Taxonomy" id="428125"/>
    <lineage>
        <taxon>Bacteria</taxon>
        <taxon>Bacillati</taxon>
        <taxon>Bacillota</taxon>
        <taxon>Clostridia</taxon>
        <taxon>Eubacteriales</taxon>
        <taxon>Oscillospiraceae</taxon>
        <taxon>Oscillospiraceae incertae sedis</taxon>
    </lineage>
</organism>
<evidence type="ECO:0000259" key="3">
    <source>
        <dbReference type="Pfam" id="PF12146"/>
    </source>
</evidence>
<feature type="binding site" evidence="2">
    <location>
        <position position="47"/>
    </location>
    <ligand>
        <name>substrate</name>
    </ligand>
</feature>
<evidence type="ECO:0000313" key="4">
    <source>
        <dbReference type="EMBL" id="EDO61033.1"/>
    </source>
</evidence>
<proteinExistence type="predicted"/>
<dbReference type="InterPro" id="IPR012354">
    <property type="entry name" value="Esterase_lipase"/>
</dbReference>
<dbReference type="PANTHER" id="PTHR11614">
    <property type="entry name" value="PHOSPHOLIPASE-RELATED"/>
    <property type="match status" value="1"/>
</dbReference>
<reference evidence="4 6" key="2">
    <citation type="submission" date="2007-08" db="EMBL/GenBank/DDBJ databases">
        <authorList>
            <person name="Fulton L."/>
            <person name="Clifton S."/>
            <person name="Fulton B."/>
            <person name="Xu J."/>
            <person name="Minx P."/>
            <person name="Pepin K.H."/>
            <person name="Johnson M."/>
            <person name="Thiruvilangam P."/>
            <person name="Bhonagiri V."/>
            <person name="Nash W.E."/>
            <person name="Wang C."/>
            <person name="Mardis E.R."/>
            <person name="Wilson R.K."/>
        </authorList>
    </citation>
    <scope>NUCLEOTIDE SEQUENCE [LARGE SCALE GENOMIC DNA]</scope>
    <source>
        <strain evidence="4 6">DSM 753</strain>
    </source>
</reference>
<feature type="active site" description="Charge relay system" evidence="1">
    <location>
        <position position="245"/>
    </location>
</feature>
<dbReference type="Proteomes" id="UP000003490">
    <property type="component" value="Unassembled WGS sequence"/>
</dbReference>
<dbReference type="EMBL" id="ABCB02000019">
    <property type="protein sequence ID" value="EDO61033.1"/>
    <property type="molecule type" value="Genomic_DNA"/>
</dbReference>
<dbReference type="PIRSF" id="PIRSF017388">
    <property type="entry name" value="Esterase_lipase"/>
    <property type="match status" value="1"/>
</dbReference>
<feature type="binding site" evidence="2">
    <location>
        <position position="116"/>
    </location>
    <ligand>
        <name>substrate</name>
    </ligand>
</feature>
<dbReference type="InterPro" id="IPR022742">
    <property type="entry name" value="Hydrolase_4"/>
</dbReference>
<sequence length="266" mass="29772">MQLLWGAARRTKRRGSPLYQDLSKNPYAQPFTFEGSRSHGVLVIHGFTATPGTVLPLGQAVAQDGHYVRGILLPGHGTTIEDMQRTNWKDWYDAAFNAYDEMARICKKVSVVGLSMGGALTCLLAEHRPVHKAVPIAPALKILQHGSRLAKYFWSLVPILPGRDKNYQDYLFDYDVCYHDTPVKNIEDLNHLALLAKRDLKKITCPLLVVKAGQDQSVHPDAPKWIILQSSSVEKKLLVLPNSPHVCTLGAERQLLFRKVAAFLRD</sequence>
<dbReference type="SUPFAM" id="SSF53474">
    <property type="entry name" value="alpha/beta-Hydrolases"/>
    <property type="match status" value="1"/>
</dbReference>
<feature type="active site" description="Charge relay system" evidence="1">
    <location>
        <position position="215"/>
    </location>
</feature>
<protein>
    <submittedName>
        <fullName evidence="4">Thermostable monoacylglycerol lipase</fullName>
        <ecNumber evidence="4">3.1.1.23</ecNumber>
    </submittedName>
</protein>
<dbReference type="EMBL" id="NOXF01000009">
    <property type="protein sequence ID" value="PEQ23973.1"/>
    <property type="molecule type" value="Genomic_DNA"/>
</dbReference>
<keyword evidence="7" id="KW-1185">Reference proteome</keyword>
<accession>A7VVN3</accession>
<evidence type="ECO:0000256" key="2">
    <source>
        <dbReference type="PIRSR" id="PIRSR017388-2"/>
    </source>
</evidence>
<dbReference type="Gene3D" id="3.40.50.1820">
    <property type="entry name" value="alpha/beta hydrolase"/>
    <property type="match status" value="1"/>
</dbReference>
<comment type="caution">
    <text evidence="4">The sequence shown here is derived from an EMBL/GenBank/DDBJ whole genome shotgun (WGS) entry which is preliminary data.</text>
</comment>